<dbReference type="EMBL" id="CCBN010000016">
    <property type="protein sequence ID" value="CDO56714.1"/>
    <property type="molecule type" value="Genomic_DNA"/>
</dbReference>
<keyword evidence="2" id="KW-1185">Reference proteome</keyword>
<name>A0A0J9XH83_GEOCN</name>
<gene>
    <name evidence="1" type="ORF">BN980_GECA16s01830g</name>
</gene>
<evidence type="ECO:0000313" key="2">
    <source>
        <dbReference type="Proteomes" id="UP000242525"/>
    </source>
</evidence>
<dbReference type="AlphaFoldDB" id="A0A0J9XH83"/>
<evidence type="ECO:0000313" key="1">
    <source>
        <dbReference type="EMBL" id="CDO56714.1"/>
    </source>
</evidence>
<reference evidence="1" key="1">
    <citation type="submission" date="2014-03" db="EMBL/GenBank/DDBJ databases">
        <authorList>
            <person name="Casaregola S."/>
        </authorList>
    </citation>
    <scope>NUCLEOTIDE SEQUENCE [LARGE SCALE GENOMIC DNA]</scope>
    <source>
        <strain evidence="1">CLIB 918</strain>
    </source>
</reference>
<organism evidence="1 2">
    <name type="scientific">Geotrichum candidum</name>
    <name type="common">Oospora lactis</name>
    <name type="synonym">Dipodascus geotrichum</name>
    <dbReference type="NCBI Taxonomy" id="1173061"/>
    <lineage>
        <taxon>Eukaryota</taxon>
        <taxon>Fungi</taxon>
        <taxon>Dikarya</taxon>
        <taxon>Ascomycota</taxon>
        <taxon>Saccharomycotina</taxon>
        <taxon>Dipodascomycetes</taxon>
        <taxon>Dipodascales</taxon>
        <taxon>Dipodascaceae</taxon>
        <taxon>Geotrichum</taxon>
    </lineage>
</organism>
<sequence length="452" mass="52763">MKFLKAILKHLQTSKATGTCNSNNNSSNNACCYNSPQKLFLVHLPNEILSIVILELLNEWCLMKSVHNRYIRGLLDILPISPEISTKRMIPLSKVNKLFYCLVWTVTLKHSYWNQNPYKQHGSVWGMYFLKMEPFVFTKKTVQSRGIEPVNMFYIKGPIHQHHLDYVHKLCLEYMPFLVSSIGTGINRTFKVPKLKYLTTMSLSTHFLINSALKYKIFEEKLTDHWMRSHEMFGDINIKLPPFVEAMMKTQTTDKTAINEKIIAYYEVLICQAITKMISSLDHPVECTIRHVRSASRELEIVLWCFERENITCHIRTLMVSFDSDTVISNHYIKLLAALDLEHICLVCDKHEALTKKIFSLLIENKTSLRTAYYKTDYVVDLSFPDHLQFLDTQSHIFLSELNAPFSQRFDMLIELVLEFQVQIHQNFIEKSILHFPALQTLTVSGEIRYQH</sequence>
<proteinExistence type="predicted"/>
<comment type="caution">
    <text evidence="1">The sequence shown here is derived from an EMBL/GenBank/DDBJ whole genome shotgun (WGS) entry which is preliminary data.</text>
</comment>
<protein>
    <submittedName>
        <fullName evidence="1">Uncharacterized protein</fullName>
    </submittedName>
</protein>
<dbReference type="Proteomes" id="UP000242525">
    <property type="component" value="Unassembled WGS sequence"/>
</dbReference>
<accession>A0A0J9XH83</accession>